<dbReference type="InterPro" id="IPR029052">
    <property type="entry name" value="Metallo-depent_PP-like"/>
</dbReference>
<dbReference type="Gene3D" id="3.60.21.10">
    <property type="match status" value="1"/>
</dbReference>
<dbReference type="GO" id="GO:0016787">
    <property type="term" value="F:hydrolase activity"/>
    <property type="evidence" value="ECO:0007669"/>
    <property type="project" value="InterPro"/>
</dbReference>
<dbReference type="STRING" id="1367477.N288_22665"/>
<dbReference type="Gene3D" id="2.60.40.10">
    <property type="entry name" value="Immunoglobulins"/>
    <property type="match status" value="1"/>
</dbReference>
<feature type="compositionally biased region" description="Pro residues" evidence="2">
    <location>
        <begin position="1525"/>
        <end position="1543"/>
    </location>
</feature>
<dbReference type="HOGENOM" id="CLU_001340_0_0_9"/>
<dbReference type="SUPFAM" id="SSF56300">
    <property type="entry name" value="Metallo-dependent phosphatases"/>
    <property type="match status" value="1"/>
</dbReference>
<gene>
    <name evidence="6" type="ORF">N288_22665</name>
</gene>
<feature type="domain" description="SLH" evidence="4">
    <location>
        <begin position="1601"/>
        <end position="1664"/>
    </location>
</feature>
<dbReference type="KEGG" id="bif:N288_22665"/>
<feature type="signal peptide" evidence="3">
    <location>
        <begin position="1"/>
        <end position="28"/>
    </location>
</feature>
<dbReference type="InterPro" id="IPR013783">
    <property type="entry name" value="Ig-like_fold"/>
</dbReference>
<evidence type="ECO:0000259" key="5">
    <source>
        <dbReference type="PROSITE" id="PS51841"/>
    </source>
</evidence>
<feature type="chain" id="PRO_5004662414" description="Metallophosphoesterase" evidence="3">
    <location>
        <begin position="29"/>
        <end position="1713"/>
    </location>
</feature>
<dbReference type="InterPro" id="IPR051918">
    <property type="entry name" value="STPP_CPPED1"/>
</dbReference>
<evidence type="ECO:0000256" key="3">
    <source>
        <dbReference type="SAM" id="SignalP"/>
    </source>
</evidence>
<evidence type="ECO:0000313" key="7">
    <source>
        <dbReference type="Proteomes" id="UP000017805"/>
    </source>
</evidence>
<dbReference type="Proteomes" id="UP000017805">
    <property type="component" value="Chromosome"/>
</dbReference>
<evidence type="ECO:0000256" key="2">
    <source>
        <dbReference type="SAM" id="MobiDB-lite"/>
    </source>
</evidence>
<evidence type="ECO:0008006" key="8">
    <source>
        <dbReference type="Google" id="ProtNLM"/>
    </source>
</evidence>
<accession>U5LIB9</accession>
<dbReference type="PANTHER" id="PTHR43143">
    <property type="entry name" value="METALLOPHOSPHOESTERASE, CALCINEURIN SUPERFAMILY"/>
    <property type="match status" value="1"/>
</dbReference>
<dbReference type="SUPFAM" id="SSF74853">
    <property type="entry name" value="Lamin A/C globular tail domain"/>
    <property type="match status" value="1"/>
</dbReference>
<dbReference type="PROSITE" id="PS51272">
    <property type="entry name" value="SLH"/>
    <property type="match status" value="2"/>
</dbReference>
<feature type="domain" description="SLH" evidence="4">
    <location>
        <begin position="1542"/>
        <end position="1599"/>
    </location>
</feature>
<evidence type="ECO:0000313" key="6">
    <source>
        <dbReference type="EMBL" id="AGX06372.1"/>
    </source>
</evidence>
<dbReference type="Pfam" id="PF00395">
    <property type="entry name" value="SLH"/>
    <property type="match status" value="3"/>
</dbReference>
<dbReference type="Pfam" id="PF00932">
    <property type="entry name" value="LTD"/>
    <property type="match status" value="1"/>
</dbReference>
<sequence length="1713" mass="189370">MKKKVLSAAMALSLANATFLPVAGNVLADESKPDLIMTEVYPDDIKHTEIAGAGSNDLFEYVELYNPTDQDISFNDLYEIVYDYGSNKKSLQVTSFGEDPLTVELPAGQAAVLWVKRTNSSISGDAAKLTQADFRSFHGLEDDVQIFSLTGQDGLNNSDRGIQLVEKRNPSSIKSAIYYNSDDVADGKSVHLQPALTGTELHRYKQKADPTPGAIEEEQKVPPSARVIAIEHTSITEVKPGNEVSLSAVIQGAESATLFIKPAGQREFSPYPMAGGESGLFHITIPAEDLSDGVFHYYIEAEAEGMENAISQEYSFTVASGEEPKNIPSILITEIMPNPEGDYRKGSGNQYEYMELYNTTDEAINLKGHTLFYLYPGTTAPKKWTIQEDTVIQPHKPFVIWFAKEAISAGYGTVEDFNIHFNSSLTEKEILLYDNGKPEDFNLPNSLERGFALSSSDQLADSIIEAWYDASSDSSPDAQVRSIRNTVIRYSYPASGKIMERMDTRPFGNPGSIDSRQVSEPAGKDVVSPLLSHEQLTYQAEQNKPVRITVASDEILEEAAFLYGESTETITDFKHSVPLDFKEESNGQFIYEGNIQISETGIYRYMIQGADKSGNITKFPYSSRGLHLTVTEPSGENAELPAPGLSVKNGQMVRGSLNVYAYGETAASSIQMKLDSKDLSIRPALPGITQFGFQANGIDQIYQASASAIKAGAGREYFTRIYPKYVDGAWYKYSLAPEYFVESQTVSIHSGSESVPYDSDTHDQYFNKTNFDDFNVRNIHLVLPDGTMLKPETVKQTPGNLNIQTVPYTENLWYGLGDGTAPTNTNMNKPLKSEFQFNIPKKHFTARYVSIDTTVLPDGEHTVYMDMDGVLEQEAVITVDNTEPVIHGVENSMNGTKLEKDAVLKGEFSLSLLAEDSGTGIASIEATLDGEKINMPFSSSSSAISAGSHILKITAFDGAGNSTSTEQTLIINEEMPEEPVDVKPADFSKGVSHSPRLSAIVKDPSGDAIKTVDFMEGTSHDFASQKGITGFKNIADREPPLTAVPEGETEISADEQQAIAYDDEKYLVTDSEQGFPYHRFEVKVGEELTAGSKVELLWKGKTLPNRMITLYAWDYQTGKWTSLKREKGNPNENEILLAAEVEKERFIKDGKIQAMVQDEVAGPNDPFSILWFTDTQYYSESYPGIWESMSDWIVDSYKEGIFQYAIHTGDLVNVADDENQWRIVDKNLKKLEEANVPYGVLAGNHDVIVDGIDYSYYKKYVGADRYVNNPWYGGQMDNNRNHYDLVSFGGHDFIILYVGFGLEDTEETIQWANEVLEKHSDRNAIIGMHAYLEYNATLSNMAQNVFNQVVVPNENVKLILSGHYHGANRRVTELTNQDGSKREVVEVLADYQGGPEGGQGYLRLLTFDPGTEKVDFQTYSPYLNDYNFFDENIDAFKEDFDLADINKRVSTDYVAVNVYFDKEIGQNRDLKSGDTASVQWSGLEESKEHFWYMNVTDEFGAERRSMIYRFTTDEKTGGGGVVNPSPEPAPTPNPNPEPAPNPGPSVVFKDVPLMYRDSVEYLVAEGIAKGITPSLFGTGHNIKRADAAVMLANALKLNFDKAKSSGFKDVPARAEGAVNALKAAGIVSGKTASSFGAQDNITRGEMAIMLAEAYKMESGKSSIPFKDVSGRYTKPVAALIENNITQGKTKEQFGTSQSITRGEFALFLHRLKK</sequence>
<proteinExistence type="predicted"/>
<protein>
    <recommendedName>
        <fullName evidence="8">Metallophosphoesterase</fullName>
    </recommendedName>
</protein>
<name>U5LIB9_9BACI</name>
<feature type="domain" description="LTD" evidence="5">
    <location>
        <begin position="316"/>
        <end position="469"/>
    </location>
</feature>
<dbReference type="InterPro" id="IPR001322">
    <property type="entry name" value="Lamin_tail_dom"/>
</dbReference>
<dbReference type="InterPro" id="IPR001119">
    <property type="entry name" value="SLH_dom"/>
</dbReference>
<evidence type="ECO:0000259" key="4">
    <source>
        <dbReference type="PROSITE" id="PS51272"/>
    </source>
</evidence>
<dbReference type="InterPro" id="IPR036415">
    <property type="entry name" value="Lamin_tail_dom_sf"/>
</dbReference>
<dbReference type="PANTHER" id="PTHR43143:SF5">
    <property type="entry name" value="SECRETED PROTEIN"/>
    <property type="match status" value="1"/>
</dbReference>
<organism evidence="6 7">
    <name type="scientific">Bacillus infantis NRRL B-14911</name>
    <dbReference type="NCBI Taxonomy" id="1367477"/>
    <lineage>
        <taxon>Bacteria</taxon>
        <taxon>Bacillati</taxon>
        <taxon>Bacillota</taxon>
        <taxon>Bacilli</taxon>
        <taxon>Bacillales</taxon>
        <taxon>Bacillaceae</taxon>
        <taxon>Bacillus</taxon>
    </lineage>
</organism>
<evidence type="ECO:0000256" key="1">
    <source>
        <dbReference type="ARBA" id="ARBA00022729"/>
    </source>
</evidence>
<dbReference type="PROSITE" id="PS51841">
    <property type="entry name" value="LTD"/>
    <property type="match status" value="2"/>
</dbReference>
<dbReference type="InterPro" id="IPR004843">
    <property type="entry name" value="Calcineurin-like_PHP"/>
</dbReference>
<keyword evidence="7" id="KW-1185">Reference proteome</keyword>
<feature type="region of interest" description="Disordered" evidence="2">
    <location>
        <begin position="1514"/>
        <end position="1545"/>
    </location>
</feature>
<keyword evidence="1 3" id="KW-0732">Signal</keyword>
<dbReference type="PATRIC" id="fig|1367477.3.peg.4526"/>
<feature type="domain" description="LTD" evidence="5">
    <location>
        <begin position="23"/>
        <end position="208"/>
    </location>
</feature>
<dbReference type="RefSeq" id="WP_022544439.1">
    <property type="nucleotide sequence ID" value="NC_022524.1"/>
</dbReference>
<dbReference type="EMBL" id="CP006643">
    <property type="protein sequence ID" value="AGX06372.1"/>
    <property type="molecule type" value="Genomic_DNA"/>
</dbReference>
<dbReference type="OrthoDB" id="9772095at2"/>
<reference evidence="6 7" key="1">
    <citation type="submission" date="2013-07" db="EMBL/GenBank/DDBJ databases">
        <title>Complete genome sequence of Bacillus infantis NRRL B-14911 that has potential to induce cardiac disease by antigenic mimicry.</title>
        <authorList>
            <person name="Massilamany C."/>
            <person name="Smith T.P.L."/>
            <person name="Loy J.D."/>
            <person name="Barletta R."/>
            <person name="Reddy J."/>
        </authorList>
    </citation>
    <scope>NUCLEOTIDE SEQUENCE [LARGE SCALE GENOMIC DNA]</scope>
    <source>
        <strain evidence="6 7">NRRL B-14911</strain>
    </source>
</reference>
<dbReference type="Pfam" id="PF00149">
    <property type="entry name" value="Metallophos"/>
    <property type="match status" value="1"/>
</dbReference>